<dbReference type="GO" id="GO:0055085">
    <property type="term" value="P:transmembrane transport"/>
    <property type="evidence" value="ECO:0007669"/>
    <property type="project" value="InterPro"/>
</dbReference>
<dbReference type="Pfam" id="PF00916">
    <property type="entry name" value="Sulfate_transp"/>
    <property type="match status" value="1"/>
</dbReference>
<dbReference type="PANTHER" id="PTHR11814">
    <property type="entry name" value="SULFATE TRANSPORTER"/>
    <property type="match status" value="1"/>
</dbReference>
<evidence type="ECO:0000313" key="7">
    <source>
        <dbReference type="Proteomes" id="UP000887540"/>
    </source>
</evidence>
<keyword evidence="7" id="KW-1185">Reference proteome</keyword>
<dbReference type="InterPro" id="IPR011547">
    <property type="entry name" value="SLC26A/SulP_dom"/>
</dbReference>
<keyword evidence="4 5" id="KW-0472">Membrane</keyword>
<evidence type="ECO:0000259" key="6">
    <source>
        <dbReference type="Pfam" id="PF00916"/>
    </source>
</evidence>
<evidence type="ECO:0000256" key="3">
    <source>
        <dbReference type="ARBA" id="ARBA00022989"/>
    </source>
</evidence>
<feature type="domain" description="SLC26A/SulP transporter" evidence="6">
    <location>
        <begin position="4"/>
        <end position="58"/>
    </location>
</feature>
<dbReference type="WBParaSite" id="ACRNAN_scaffold2826.g20471.t1">
    <property type="protein sequence ID" value="ACRNAN_scaffold2826.g20471.t1"/>
    <property type="gene ID" value="ACRNAN_scaffold2826.g20471"/>
</dbReference>
<sequence length="95" mass="10135">MFVGMAYASLAGVPPIHGVYASFFVTIAYLVFGTSRHISVGTFAVASMMTGAVRYRLIPDVSSENLNSSTGSSTLLDYLCLDVKALGCYFLCSMT</sequence>
<feature type="transmembrane region" description="Helical" evidence="5">
    <location>
        <begin position="6"/>
        <end position="31"/>
    </location>
</feature>
<organism evidence="7 8">
    <name type="scientific">Acrobeloides nanus</name>
    <dbReference type="NCBI Taxonomy" id="290746"/>
    <lineage>
        <taxon>Eukaryota</taxon>
        <taxon>Metazoa</taxon>
        <taxon>Ecdysozoa</taxon>
        <taxon>Nematoda</taxon>
        <taxon>Chromadorea</taxon>
        <taxon>Rhabditida</taxon>
        <taxon>Tylenchina</taxon>
        <taxon>Cephalobomorpha</taxon>
        <taxon>Cephaloboidea</taxon>
        <taxon>Cephalobidae</taxon>
        <taxon>Acrobeloides</taxon>
    </lineage>
</organism>
<dbReference type="Proteomes" id="UP000887540">
    <property type="component" value="Unplaced"/>
</dbReference>
<evidence type="ECO:0000256" key="2">
    <source>
        <dbReference type="ARBA" id="ARBA00022692"/>
    </source>
</evidence>
<accession>A0A914DJS0</accession>
<evidence type="ECO:0000256" key="5">
    <source>
        <dbReference type="SAM" id="Phobius"/>
    </source>
</evidence>
<keyword evidence="3 5" id="KW-1133">Transmembrane helix</keyword>
<evidence type="ECO:0000313" key="8">
    <source>
        <dbReference type="WBParaSite" id="ACRNAN_scaffold2826.g20471.t1"/>
    </source>
</evidence>
<protein>
    <submittedName>
        <fullName evidence="8">SLC26A/SulP transporter domain-containing protein</fullName>
    </submittedName>
</protein>
<comment type="subcellular location">
    <subcellularLocation>
        <location evidence="1">Membrane</location>
        <topology evidence="1">Multi-pass membrane protein</topology>
    </subcellularLocation>
</comment>
<reference evidence="8" key="1">
    <citation type="submission" date="2022-11" db="UniProtKB">
        <authorList>
            <consortium name="WormBaseParasite"/>
        </authorList>
    </citation>
    <scope>IDENTIFICATION</scope>
</reference>
<dbReference type="AlphaFoldDB" id="A0A914DJS0"/>
<name>A0A914DJS0_9BILA</name>
<keyword evidence="2 5" id="KW-0812">Transmembrane</keyword>
<evidence type="ECO:0000256" key="4">
    <source>
        <dbReference type="ARBA" id="ARBA00023136"/>
    </source>
</evidence>
<dbReference type="GO" id="GO:0016020">
    <property type="term" value="C:membrane"/>
    <property type="evidence" value="ECO:0007669"/>
    <property type="project" value="UniProtKB-SubCell"/>
</dbReference>
<evidence type="ECO:0000256" key="1">
    <source>
        <dbReference type="ARBA" id="ARBA00004141"/>
    </source>
</evidence>
<dbReference type="InterPro" id="IPR001902">
    <property type="entry name" value="SLC26A/SulP_fam"/>
</dbReference>
<proteinExistence type="predicted"/>